<dbReference type="Proteomes" id="UP000008983">
    <property type="component" value="Unassembled WGS sequence"/>
</dbReference>
<dbReference type="OMA" id="KISHHHI"/>
<dbReference type="eggNOG" id="KOG1347">
    <property type="taxonomic scope" value="Eukaryota"/>
</dbReference>
<dbReference type="OrthoDB" id="422231at2759"/>
<feature type="transmembrane region" description="Helical" evidence="2">
    <location>
        <begin position="186"/>
        <end position="207"/>
    </location>
</feature>
<dbReference type="GO" id="GO:0016491">
    <property type="term" value="F:oxidoreductase activity"/>
    <property type="evidence" value="ECO:0007669"/>
    <property type="project" value="UniProtKB-KW"/>
</dbReference>
<feature type="transmembrane region" description="Helical" evidence="2">
    <location>
        <begin position="470"/>
        <end position="488"/>
    </location>
</feature>
<protein>
    <submittedName>
        <fullName evidence="3">MatE efflux family protein, putative</fullName>
        <ecNumber evidence="3">1.6.5.3</ecNumber>
    </submittedName>
</protein>
<feature type="transmembrane region" description="Helical" evidence="2">
    <location>
        <begin position="289"/>
        <end position="310"/>
    </location>
</feature>
<feature type="transmembrane region" description="Helical" evidence="2">
    <location>
        <begin position="69"/>
        <end position="95"/>
    </location>
</feature>
<feature type="transmembrane region" description="Helical" evidence="2">
    <location>
        <begin position="440"/>
        <end position="464"/>
    </location>
</feature>
<keyword evidence="2" id="KW-0812">Transmembrane</keyword>
<keyword evidence="2" id="KW-1133">Transmembrane helix</keyword>
<dbReference type="RefSeq" id="XP_004037583.1">
    <property type="nucleotide sequence ID" value="XM_004037535.1"/>
</dbReference>
<feature type="transmembrane region" description="Helical" evidence="2">
    <location>
        <begin position="245"/>
        <end position="268"/>
    </location>
</feature>
<dbReference type="EC" id="1.6.5.3" evidence="3"/>
<feature type="transmembrane region" description="Helical" evidence="2">
    <location>
        <begin position="407"/>
        <end position="428"/>
    </location>
</feature>
<dbReference type="GO" id="GO:0016020">
    <property type="term" value="C:membrane"/>
    <property type="evidence" value="ECO:0007669"/>
    <property type="project" value="InterPro"/>
</dbReference>
<feature type="transmembrane region" description="Helical" evidence="2">
    <location>
        <begin position="219"/>
        <end position="239"/>
    </location>
</feature>
<dbReference type="STRING" id="857967.G0QMG2"/>
<feature type="transmembrane region" description="Helical" evidence="2">
    <location>
        <begin position="107"/>
        <end position="126"/>
    </location>
</feature>
<dbReference type="GeneID" id="14909779"/>
<dbReference type="PANTHER" id="PTHR11206">
    <property type="entry name" value="MULTIDRUG RESISTANCE PROTEIN"/>
    <property type="match status" value="1"/>
</dbReference>
<keyword evidence="3" id="KW-0560">Oxidoreductase</keyword>
<accession>G0QMG2</accession>
<dbReference type="GO" id="GO:0015297">
    <property type="term" value="F:antiporter activity"/>
    <property type="evidence" value="ECO:0007669"/>
    <property type="project" value="InterPro"/>
</dbReference>
<name>G0QMG2_ICHMU</name>
<gene>
    <name evidence="3" type="ORF">IMG5_048390</name>
</gene>
<dbReference type="EMBL" id="GL983418">
    <property type="protein sequence ID" value="EGR33597.1"/>
    <property type="molecule type" value="Genomic_DNA"/>
</dbReference>
<proteinExistence type="inferred from homology"/>
<reference evidence="3 4" key="1">
    <citation type="submission" date="2011-07" db="EMBL/GenBank/DDBJ databases">
        <authorList>
            <person name="Coyne R."/>
            <person name="Brami D."/>
            <person name="Johnson J."/>
            <person name="Hostetler J."/>
            <person name="Hannick L."/>
            <person name="Clark T."/>
            <person name="Cassidy-Hanley D."/>
            <person name="Inman J."/>
        </authorList>
    </citation>
    <scope>NUCLEOTIDE SEQUENCE [LARGE SCALE GENOMIC DNA]</scope>
    <source>
        <strain evidence="3 4">G5</strain>
    </source>
</reference>
<comment type="similarity">
    <text evidence="1">Belongs to the multi antimicrobial extrusion (MATE) (TC 2.A.66.1) family.</text>
</comment>
<dbReference type="InterPro" id="IPR002528">
    <property type="entry name" value="MATE_fam"/>
</dbReference>
<keyword evidence="4" id="KW-1185">Reference proteome</keyword>
<dbReference type="InParanoid" id="G0QMG2"/>
<keyword evidence="2" id="KW-0472">Membrane</keyword>
<feature type="transmembrane region" description="Helical" evidence="2">
    <location>
        <begin position="147"/>
        <end position="170"/>
    </location>
</feature>
<dbReference type="NCBIfam" id="TIGR00797">
    <property type="entry name" value="matE"/>
    <property type="match status" value="1"/>
</dbReference>
<dbReference type="GO" id="GO:0042910">
    <property type="term" value="F:xenobiotic transmembrane transporter activity"/>
    <property type="evidence" value="ECO:0007669"/>
    <property type="project" value="InterPro"/>
</dbReference>
<evidence type="ECO:0000313" key="4">
    <source>
        <dbReference type="Proteomes" id="UP000008983"/>
    </source>
</evidence>
<feature type="transmembrane region" description="Helical" evidence="2">
    <location>
        <begin position="330"/>
        <end position="353"/>
    </location>
</feature>
<evidence type="ECO:0000256" key="2">
    <source>
        <dbReference type="SAM" id="Phobius"/>
    </source>
</evidence>
<organism evidence="3 4">
    <name type="scientific">Ichthyophthirius multifiliis</name>
    <name type="common">White spot disease agent</name>
    <name type="synonym">Ich</name>
    <dbReference type="NCBI Taxonomy" id="5932"/>
    <lineage>
        <taxon>Eukaryota</taxon>
        <taxon>Sar</taxon>
        <taxon>Alveolata</taxon>
        <taxon>Ciliophora</taxon>
        <taxon>Intramacronucleata</taxon>
        <taxon>Oligohymenophorea</taxon>
        <taxon>Hymenostomatida</taxon>
        <taxon>Ophryoglenina</taxon>
        <taxon>Ichthyophthirius</taxon>
    </lineage>
</organism>
<feature type="transmembrane region" description="Helical" evidence="2">
    <location>
        <begin position="374"/>
        <end position="395"/>
    </location>
</feature>
<dbReference type="Pfam" id="PF01554">
    <property type="entry name" value="MatE"/>
    <property type="match status" value="2"/>
</dbReference>
<evidence type="ECO:0000313" key="3">
    <source>
        <dbReference type="EMBL" id="EGR33597.1"/>
    </source>
</evidence>
<evidence type="ECO:0000256" key="1">
    <source>
        <dbReference type="ARBA" id="ARBA00010199"/>
    </source>
</evidence>
<dbReference type="AlphaFoldDB" id="G0QMG2"/>
<sequence>MGKDDIIYDDQITSTSQIKAPQQLSQHLLSEMHMNISNKEESKQVGKPLDQVSQQFLSEINQPNANFKWLLMSCIETAVSVFFEIAPTSITIMFLSNKSNQDTVSGYGLAMVLSNCIGQSVYYGLSSGLETMAAHAYGAKNYPQVGLLLYKCQFVMLLLFIPITICMIFAKEILLLWNTNIHICEIAQVYCIWCIPGLFFTSIFYSMRGFLNAQNEYRIQMLALGIGFPFNALLCYIFITWLDWGVIGAAISYNILRLFIVILFFVFIEFKKQLKKCYIPLSRQIYKNLWPFLKVAVPIGSVVASDWIIYEAQSIIASNLEESQYAAHIVLANLNVMLFSFSIGYSVASCTFIGNEMGRRNAKKAKQYAYYSQLILLLHLIVFIVPLTIFKNYIADIFTVDEKVKSAFIKTFYFFIAQNVIIGFETVMSAYTRAIGKERFLCIIFFLCNGLLGLVLSVVFAYQLNWKLDGIWLGMIAGVAINSLLQLVKISFTDVNIMADKISKRINENDMQHSIVKSFKLASNG</sequence>